<dbReference type="SUPFAM" id="SSF47413">
    <property type="entry name" value="lambda repressor-like DNA-binding domains"/>
    <property type="match status" value="1"/>
</dbReference>
<keyword evidence="6" id="KW-1185">Reference proteome</keyword>
<evidence type="ECO:0000256" key="3">
    <source>
        <dbReference type="ARBA" id="ARBA00023163"/>
    </source>
</evidence>
<evidence type="ECO:0000259" key="4">
    <source>
        <dbReference type="PROSITE" id="PS50932"/>
    </source>
</evidence>
<dbReference type="InterPro" id="IPR046335">
    <property type="entry name" value="LacI/GalR-like_sensor"/>
</dbReference>
<dbReference type="EMBL" id="JBHSDK010000013">
    <property type="protein sequence ID" value="MFC4335516.1"/>
    <property type="molecule type" value="Genomic_DNA"/>
</dbReference>
<dbReference type="CDD" id="cd01392">
    <property type="entry name" value="HTH_LacI"/>
    <property type="match status" value="1"/>
</dbReference>
<dbReference type="PANTHER" id="PTHR30146:SF109">
    <property type="entry name" value="HTH-TYPE TRANSCRIPTIONAL REGULATOR GALS"/>
    <property type="match status" value="1"/>
</dbReference>
<protein>
    <submittedName>
        <fullName evidence="5">LacI family DNA-binding transcriptional regulator</fullName>
    </submittedName>
</protein>
<gene>
    <name evidence="5" type="ORF">ACFPET_09925</name>
</gene>
<keyword evidence="3" id="KW-0804">Transcription</keyword>
<dbReference type="InterPro" id="IPR028082">
    <property type="entry name" value="Peripla_BP_I"/>
</dbReference>
<evidence type="ECO:0000313" key="6">
    <source>
        <dbReference type="Proteomes" id="UP001595823"/>
    </source>
</evidence>
<accession>A0ABV8TYS0</accession>
<name>A0ABV8TYS0_9ACTN</name>
<dbReference type="Proteomes" id="UP001595823">
    <property type="component" value="Unassembled WGS sequence"/>
</dbReference>
<evidence type="ECO:0000256" key="2">
    <source>
        <dbReference type="ARBA" id="ARBA00023125"/>
    </source>
</evidence>
<dbReference type="Pfam" id="PF00356">
    <property type="entry name" value="LacI"/>
    <property type="match status" value="1"/>
</dbReference>
<comment type="caution">
    <text evidence="5">The sequence shown here is derived from an EMBL/GenBank/DDBJ whole genome shotgun (WGS) entry which is preliminary data.</text>
</comment>
<organism evidence="5 6">
    <name type="scientific">Salininema proteolyticum</name>
    <dbReference type="NCBI Taxonomy" id="1607685"/>
    <lineage>
        <taxon>Bacteria</taxon>
        <taxon>Bacillati</taxon>
        <taxon>Actinomycetota</taxon>
        <taxon>Actinomycetes</taxon>
        <taxon>Glycomycetales</taxon>
        <taxon>Glycomycetaceae</taxon>
        <taxon>Salininema</taxon>
    </lineage>
</organism>
<dbReference type="PROSITE" id="PS50932">
    <property type="entry name" value="HTH_LACI_2"/>
    <property type="match status" value="1"/>
</dbReference>
<reference evidence="6" key="1">
    <citation type="journal article" date="2019" name="Int. J. Syst. Evol. Microbiol.">
        <title>The Global Catalogue of Microorganisms (GCM) 10K type strain sequencing project: providing services to taxonomists for standard genome sequencing and annotation.</title>
        <authorList>
            <consortium name="The Broad Institute Genomics Platform"/>
            <consortium name="The Broad Institute Genome Sequencing Center for Infectious Disease"/>
            <person name="Wu L."/>
            <person name="Ma J."/>
        </authorList>
    </citation>
    <scope>NUCLEOTIDE SEQUENCE [LARGE SCALE GENOMIC DNA]</scope>
    <source>
        <strain evidence="6">IBRC-M 10908</strain>
    </source>
</reference>
<dbReference type="InterPro" id="IPR000843">
    <property type="entry name" value="HTH_LacI"/>
</dbReference>
<evidence type="ECO:0000256" key="1">
    <source>
        <dbReference type="ARBA" id="ARBA00023015"/>
    </source>
</evidence>
<proteinExistence type="predicted"/>
<feature type="domain" description="HTH lacI-type" evidence="4">
    <location>
        <begin position="12"/>
        <end position="66"/>
    </location>
</feature>
<dbReference type="PANTHER" id="PTHR30146">
    <property type="entry name" value="LACI-RELATED TRANSCRIPTIONAL REPRESSOR"/>
    <property type="match status" value="1"/>
</dbReference>
<dbReference type="GO" id="GO:0003677">
    <property type="term" value="F:DNA binding"/>
    <property type="evidence" value="ECO:0007669"/>
    <property type="project" value="UniProtKB-KW"/>
</dbReference>
<dbReference type="SMART" id="SM00354">
    <property type="entry name" value="HTH_LACI"/>
    <property type="match status" value="1"/>
</dbReference>
<dbReference type="SUPFAM" id="SSF53822">
    <property type="entry name" value="Periplasmic binding protein-like I"/>
    <property type="match status" value="1"/>
</dbReference>
<dbReference type="Pfam" id="PF13377">
    <property type="entry name" value="Peripla_BP_3"/>
    <property type="match status" value="1"/>
</dbReference>
<dbReference type="Gene3D" id="3.40.50.2300">
    <property type="match status" value="2"/>
</dbReference>
<sequence length="342" mass="36846">MAGRNANRRERPTLVQVAAEAGVSRATASRALRGERTVDAGLRAKVERAAEKLGYVPNAAARSLVTRRTDTVALILPEPTDRVFSDDQFFPNVIRSAAAEFEAAGKLMLLLTAGSEDGHRRIERYALSGHVDGVVFASLRDGDPLPELVHRSGIPVVCNGAQKGSSIPYVDVDHRSGVREALRHMYERGCRRIATIAGPQTMVAGRERLAAYAEESKALGTGTQIVFGDFTKESGHNAIGVLLDEGTWEDTPDAVFAASDLMAYGALQHLQQKGISVPDDIALVGFDDMEMAAFTEPGLTTVRQPIDEIGAALAKQMLMLLEGEEEIANVVLPTQLIRRGTC</sequence>
<dbReference type="InterPro" id="IPR010982">
    <property type="entry name" value="Lambda_DNA-bd_dom_sf"/>
</dbReference>
<keyword evidence="2 5" id="KW-0238">DNA-binding</keyword>
<dbReference type="RefSeq" id="WP_380620439.1">
    <property type="nucleotide sequence ID" value="NZ_JBHSDK010000013.1"/>
</dbReference>
<dbReference type="Gene3D" id="1.10.260.40">
    <property type="entry name" value="lambda repressor-like DNA-binding domains"/>
    <property type="match status" value="1"/>
</dbReference>
<dbReference type="CDD" id="cd06267">
    <property type="entry name" value="PBP1_LacI_sugar_binding-like"/>
    <property type="match status" value="1"/>
</dbReference>
<evidence type="ECO:0000313" key="5">
    <source>
        <dbReference type="EMBL" id="MFC4335516.1"/>
    </source>
</evidence>
<keyword evidence="1" id="KW-0805">Transcription regulation</keyword>